<dbReference type="EMBL" id="SPMY01000110">
    <property type="protein sequence ID" value="NMQ30152.1"/>
    <property type="molecule type" value="Genomic_DNA"/>
</dbReference>
<reference evidence="2 3" key="1">
    <citation type="submission" date="2019-03" db="EMBL/GenBank/DDBJ databases">
        <title>Metabolic reconstructions from genomes of highly enriched 'Candidatus Accumulibacter' and 'Candidatus Competibacter' bioreactor populations.</title>
        <authorList>
            <person name="Annavajhala M.K."/>
            <person name="Welles L."/>
            <person name="Abbas B."/>
            <person name="Sorokin D."/>
            <person name="Park H."/>
            <person name="Van Loosdrecht M."/>
            <person name="Chandran K."/>
        </authorList>
    </citation>
    <scope>NUCLEOTIDE SEQUENCE [LARGE SCALE GENOMIC DNA]</scope>
    <source>
        <strain evidence="2 3">SBR_S</strain>
    </source>
</reference>
<dbReference type="Proteomes" id="UP000749010">
    <property type="component" value="Unassembled WGS sequence"/>
</dbReference>
<sequence>MPNLTSAKVLAVIGQKGGSGKTTTALALAVAATMHGKSVAVLDLDPQATATSWGDRRGTDSPAVVSCQVSRLGQVLEAAAREGAQLVIIDTPGKSTDAAIAAAKAADFVLLPIQPQIYDIETLTSVKDVLTLAGLPSAAVIVNRAPIQGTRHTDTQDAARELGFHVMPVVIFERIAHGDAGNVGQTAAEHDPKGKAAQEVAALYSYIHSVLYEGEQQHGKQSKRRA</sequence>
<dbReference type="SUPFAM" id="SSF52540">
    <property type="entry name" value="P-loop containing nucleoside triphosphate hydrolases"/>
    <property type="match status" value="1"/>
</dbReference>
<dbReference type="RefSeq" id="WP_169068558.1">
    <property type="nucleotide sequence ID" value="NZ_SPMY01000110.1"/>
</dbReference>
<name>A0ABX1U0U8_9PROT</name>
<feature type="domain" description="AAA+ ATPase" evidence="1">
    <location>
        <begin position="6"/>
        <end position="176"/>
    </location>
</feature>
<accession>A0ABX1U0U8</accession>
<dbReference type="Gene3D" id="3.40.50.300">
    <property type="entry name" value="P-loop containing nucleotide triphosphate hydrolases"/>
    <property type="match status" value="1"/>
</dbReference>
<dbReference type="CDD" id="cd02042">
    <property type="entry name" value="ParAB_family"/>
    <property type="match status" value="1"/>
</dbReference>
<dbReference type="InterPro" id="IPR027417">
    <property type="entry name" value="P-loop_NTPase"/>
</dbReference>
<protein>
    <submittedName>
        <fullName evidence="2">Cobyrinic acid a,c-diamide synthase</fullName>
    </submittedName>
</protein>
<dbReference type="PANTHER" id="PTHR13696">
    <property type="entry name" value="P-LOOP CONTAINING NUCLEOSIDE TRIPHOSPHATE HYDROLASE"/>
    <property type="match status" value="1"/>
</dbReference>
<keyword evidence="3" id="KW-1185">Reference proteome</keyword>
<proteinExistence type="predicted"/>
<gene>
    <name evidence="2" type="ORF">E4Q23_21780</name>
</gene>
<dbReference type="Pfam" id="PF01656">
    <property type="entry name" value="CbiA"/>
    <property type="match status" value="1"/>
</dbReference>
<comment type="caution">
    <text evidence="2">The sequence shown here is derived from an EMBL/GenBank/DDBJ whole genome shotgun (WGS) entry which is preliminary data.</text>
</comment>
<evidence type="ECO:0000313" key="3">
    <source>
        <dbReference type="Proteomes" id="UP000749010"/>
    </source>
</evidence>
<dbReference type="PIRSF" id="PIRSF009320">
    <property type="entry name" value="Nuc_binding_HP_1000"/>
    <property type="match status" value="1"/>
</dbReference>
<dbReference type="InterPro" id="IPR003593">
    <property type="entry name" value="AAA+_ATPase"/>
</dbReference>
<dbReference type="PANTHER" id="PTHR13696:SF96">
    <property type="entry name" value="COBQ_COBB_MIND_PARA NUCLEOTIDE BINDING DOMAIN-CONTAINING PROTEIN"/>
    <property type="match status" value="1"/>
</dbReference>
<organism evidence="2 3">
    <name type="scientific">Candidatus Accumulibacter phosphatis</name>
    <dbReference type="NCBI Taxonomy" id="327160"/>
    <lineage>
        <taxon>Bacteria</taxon>
        <taxon>Pseudomonadati</taxon>
        <taxon>Pseudomonadota</taxon>
        <taxon>Betaproteobacteria</taxon>
        <taxon>Candidatus Accumulibacter</taxon>
    </lineage>
</organism>
<dbReference type="InterPro" id="IPR050678">
    <property type="entry name" value="DNA_Partitioning_ATPase"/>
</dbReference>
<evidence type="ECO:0000313" key="2">
    <source>
        <dbReference type="EMBL" id="NMQ30152.1"/>
    </source>
</evidence>
<dbReference type="SMART" id="SM00382">
    <property type="entry name" value="AAA"/>
    <property type="match status" value="1"/>
</dbReference>
<dbReference type="InterPro" id="IPR002586">
    <property type="entry name" value="CobQ/CobB/MinD/ParA_Nub-bd_dom"/>
</dbReference>
<evidence type="ECO:0000259" key="1">
    <source>
        <dbReference type="SMART" id="SM00382"/>
    </source>
</evidence>